<feature type="domain" description="F-box" evidence="1">
    <location>
        <begin position="2"/>
        <end position="48"/>
    </location>
</feature>
<sequence length="286" mass="32493">MDSPIYSLPDDCLCHVISLTSPRDVYNFSLASICFRSVVDVDAIWQAFLPSDYAVILSRAVNPVMFTSLKDLFFKLSESYVLIDGGTTSFGLERSSAAKCYMISTSLLKIDLADVPPFCWRRISPPDSRVIRIVPSRLHIVGKINSKSLSSKTRYGAYLVNKLIDTDSDIFFPIGRIRQQTSVTVGRHISKNIVYLEPFYTKYMPAKDRFALTSYTLKVIDERPEFDDNNEIIANKRDDGWIEVELGAFNIDKDEDREMEIKLLSVEGSSLENQIILQGIEIRPKH</sequence>
<evidence type="ECO:0000313" key="3">
    <source>
        <dbReference type="Proteomes" id="UP000623129"/>
    </source>
</evidence>
<dbReference type="AlphaFoldDB" id="A0A833RZQ9"/>
<reference evidence="2" key="1">
    <citation type="submission" date="2020-01" db="EMBL/GenBank/DDBJ databases">
        <title>Genome sequence of Kobresia littledalei, the first chromosome-level genome in the family Cyperaceae.</title>
        <authorList>
            <person name="Qu G."/>
        </authorList>
    </citation>
    <scope>NUCLEOTIDE SEQUENCE</scope>
    <source>
        <strain evidence="2">C.B.Clarke</strain>
        <tissue evidence="2">Leaf</tissue>
    </source>
</reference>
<dbReference type="InterPro" id="IPR025886">
    <property type="entry name" value="PP2-like"/>
</dbReference>
<dbReference type="PANTHER" id="PTHR32278">
    <property type="entry name" value="F-BOX DOMAIN-CONTAINING PROTEIN"/>
    <property type="match status" value="1"/>
</dbReference>
<comment type="caution">
    <text evidence="2">The sequence shown here is derived from an EMBL/GenBank/DDBJ whole genome shotgun (WGS) entry which is preliminary data.</text>
</comment>
<dbReference type="OrthoDB" id="1918565at2759"/>
<proteinExistence type="predicted"/>
<keyword evidence="3" id="KW-1185">Reference proteome</keyword>
<evidence type="ECO:0000259" key="1">
    <source>
        <dbReference type="PROSITE" id="PS50181"/>
    </source>
</evidence>
<dbReference type="SUPFAM" id="SSF81383">
    <property type="entry name" value="F-box domain"/>
    <property type="match status" value="1"/>
</dbReference>
<dbReference type="Pfam" id="PF14299">
    <property type="entry name" value="PP2"/>
    <property type="match status" value="1"/>
</dbReference>
<gene>
    <name evidence="2" type="ORF">FCM35_KLT09993</name>
</gene>
<accession>A0A833RZQ9</accession>
<dbReference type="InterPro" id="IPR036047">
    <property type="entry name" value="F-box-like_dom_sf"/>
</dbReference>
<dbReference type="EMBL" id="SWLB01000002">
    <property type="protein sequence ID" value="KAF3341149.1"/>
    <property type="molecule type" value="Genomic_DNA"/>
</dbReference>
<dbReference type="Pfam" id="PF00646">
    <property type="entry name" value="F-box"/>
    <property type="match status" value="1"/>
</dbReference>
<dbReference type="Proteomes" id="UP000623129">
    <property type="component" value="Unassembled WGS sequence"/>
</dbReference>
<name>A0A833RZQ9_9POAL</name>
<dbReference type="CDD" id="cd22162">
    <property type="entry name" value="F-box_AtSKIP3-like"/>
    <property type="match status" value="1"/>
</dbReference>
<evidence type="ECO:0000313" key="2">
    <source>
        <dbReference type="EMBL" id="KAF3341149.1"/>
    </source>
</evidence>
<organism evidence="2 3">
    <name type="scientific">Carex littledalei</name>
    <dbReference type="NCBI Taxonomy" id="544730"/>
    <lineage>
        <taxon>Eukaryota</taxon>
        <taxon>Viridiplantae</taxon>
        <taxon>Streptophyta</taxon>
        <taxon>Embryophyta</taxon>
        <taxon>Tracheophyta</taxon>
        <taxon>Spermatophyta</taxon>
        <taxon>Magnoliopsida</taxon>
        <taxon>Liliopsida</taxon>
        <taxon>Poales</taxon>
        <taxon>Cyperaceae</taxon>
        <taxon>Cyperoideae</taxon>
        <taxon>Cariceae</taxon>
        <taxon>Carex</taxon>
        <taxon>Carex subgen. Euthyceras</taxon>
    </lineage>
</organism>
<dbReference type="PANTHER" id="PTHR32278:SF111">
    <property type="entry name" value="F-BOX PROTEIN PP2-B12-RELATED"/>
    <property type="match status" value="1"/>
</dbReference>
<dbReference type="PROSITE" id="PS50181">
    <property type="entry name" value="FBOX"/>
    <property type="match status" value="1"/>
</dbReference>
<protein>
    <submittedName>
        <fullName evidence="2">Putative F-box protein PP2-B12</fullName>
    </submittedName>
</protein>
<dbReference type="InterPro" id="IPR001810">
    <property type="entry name" value="F-box_dom"/>
</dbReference>